<dbReference type="GO" id="GO:0016712">
    <property type="term" value="F:oxidoreductase activity, acting on paired donors, with incorporation or reduction of molecular oxygen, reduced flavin or flavoprotein as one donor, and incorporation of one atom of oxygen"/>
    <property type="evidence" value="ECO:0000318"/>
    <property type="project" value="GO_Central"/>
</dbReference>
<dbReference type="GeneID" id="118413176"/>
<dbReference type="PRINTS" id="PR00385">
    <property type="entry name" value="P450"/>
</dbReference>
<keyword evidence="8" id="KW-1185">Reference proteome</keyword>
<dbReference type="GO" id="GO:0020037">
    <property type="term" value="F:heme binding"/>
    <property type="evidence" value="ECO:0000318"/>
    <property type="project" value="GO_Central"/>
</dbReference>
<dbReference type="SUPFAM" id="SSF48264">
    <property type="entry name" value="Cytochrome P450"/>
    <property type="match status" value="1"/>
</dbReference>
<dbReference type="PANTHER" id="PTHR24300:SF404">
    <property type="entry name" value="CYTOCHROME P450 2D6-LIKE"/>
    <property type="match status" value="1"/>
</dbReference>
<evidence type="ECO:0000256" key="3">
    <source>
        <dbReference type="ARBA" id="ARBA00022723"/>
    </source>
</evidence>
<accession>A0A9J7KXE1</accession>
<keyword evidence="7" id="KW-0472">Membrane</keyword>
<keyword evidence="7" id="KW-1133">Transmembrane helix</keyword>
<proteinExistence type="inferred from homology"/>
<dbReference type="PANTHER" id="PTHR24300">
    <property type="entry name" value="CYTOCHROME P450 508A4-RELATED"/>
    <property type="match status" value="1"/>
</dbReference>
<dbReference type="InterPro" id="IPR002401">
    <property type="entry name" value="Cyt_P450_E_grp-I"/>
</dbReference>
<dbReference type="InterPro" id="IPR036396">
    <property type="entry name" value="Cyt_P450_sf"/>
</dbReference>
<dbReference type="AlphaFoldDB" id="A0A9J7KXE1"/>
<dbReference type="GO" id="GO:0005506">
    <property type="term" value="F:iron ion binding"/>
    <property type="evidence" value="ECO:0007669"/>
    <property type="project" value="InterPro"/>
</dbReference>
<dbReference type="GO" id="GO:0006082">
    <property type="term" value="P:organic acid metabolic process"/>
    <property type="evidence" value="ECO:0000318"/>
    <property type="project" value="GO_Central"/>
</dbReference>
<dbReference type="Pfam" id="PF00067">
    <property type="entry name" value="p450"/>
    <property type="match status" value="1"/>
</dbReference>
<dbReference type="Gene3D" id="1.10.630.10">
    <property type="entry name" value="Cytochrome P450"/>
    <property type="match status" value="1"/>
</dbReference>
<reference evidence="8" key="1">
    <citation type="journal article" date="2020" name="Nat. Ecol. Evol.">
        <title>Deeply conserved synteny resolves early events in vertebrate evolution.</title>
        <authorList>
            <person name="Simakov O."/>
            <person name="Marletaz F."/>
            <person name="Yue J.X."/>
            <person name="O'Connell B."/>
            <person name="Jenkins J."/>
            <person name="Brandt A."/>
            <person name="Calef R."/>
            <person name="Tung C.H."/>
            <person name="Huang T.K."/>
            <person name="Schmutz J."/>
            <person name="Satoh N."/>
            <person name="Yu J.K."/>
            <person name="Putnam N.H."/>
            <person name="Green R.E."/>
            <person name="Rokhsar D.S."/>
        </authorList>
    </citation>
    <scope>NUCLEOTIDE SEQUENCE [LARGE SCALE GENOMIC DNA]</scope>
    <source>
        <strain evidence="8">S238N-H82</strain>
    </source>
</reference>
<evidence type="ECO:0000256" key="4">
    <source>
        <dbReference type="ARBA" id="ARBA00023004"/>
    </source>
</evidence>
<dbReference type="InterPro" id="IPR017972">
    <property type="entry name" value="Cyt_P450_CS"/>
</dbReference>
<evidence type="ECO:0000313" key="9">
    <source>
        <dbReference type="RefSeq" id="XP_035672279.1"/>
    </source>
</evidence>
<feature type="transmembrane region" description="Helical" evidence="7">
    <location>
        <begin position="15"/>
        <end position="40"/>
    </location>
</feature>
<protein>
    <submittedName>
        <fullName evidence="9">Cytochrome P450 2D4-like</fullName>
    </submittedName>
</protein>
<keyword evidence="6" id="KW-0560">Oxidoreductase</keyword>
<keyword evidence="7" id="KW-0812">Transmembrane</keyword>
<evidence type="ECO:0000256" key="2">
    <source>
        <dbReference type="ARBA" id="ARBA00010617"/>
    </source>
</evidence>
<comment type="cofactor">
    <cofactor evidence="1 5">
        <name>heme</name>
        <dbReference type="ChEBI" id="CHEBI:30413"/>
    </cofactor>
</comment>
<dbReference type="PRINTS" id="PR00463">
    <property type="entry name" value="EP450I"/>
</dbReference>
<name>A0A9J7KXE1_BRAFL</name>
<dbReference type="InterPro" id="IPR001128">
    <property type="entry name" value="Cyt_P450"/>
</dbReference>
<dbReference type="RefSeq" id="XP_035672279.1">
    <property type="nucleotide sequence ID" value="XM_035816386.1"/>
</dbReference>
<dbReference type="FunFam" id="1.10.630.10:FF:000110">
    <property type="entry name" value="Uncharacterized protein"/>
    <property type="match status" value="1"/>
</dbReference>
<dbReference type="KEGG" id="bfo:118413176"/>
<dbReference type="GO" id="GO:0005737">
    <property type="term" value="C:cytoplasm"/>
    <property type="evidence" value="ECO:0000318"/>
    <property type="project" value="GO_Central"/>
</dbReference>
<evidence type="ECO:0000256" key="6">
    <source>
        <dbReference type="RuleBase" id="RU000461"/>
    </source>
</evidence>
<feature type="transmembrane region" description="Helical" evidence="7">
    <location>
        <begin position="297"/>
        <end position="323"/>
    </location>
</feature>
<keyword evidence="5 6" id="KW-0349">Heme</keyword>
<comment type="similarity">
    <text evidence="2 6">Belongs to the cytochrome P450 family.</text>
</comment>
<dbReference type="GO" id="GO:0008395">
    <property type="term" value="F:steroid hydroxylase activity"/>
    <property type="evidence" value="ECO:0000318"/>
    <property type="project" value="GO_Central"/>
</dbReference>
<evidence type="ECO:0000256" key="5">
    <source>
        <dbReference type="PIRSR" id="PIRSR602401-1"/>
    </source>
</evidence>
<keyword evidence="3 5" id="KW-0479">Metal-binding</keyword>
<evidence type="ECO:0000256" key="7">
    <source>
        <dbReference type="SAM" id="Phobius"/>
    </source>
</evidence>
<gene>
    <name evidence="9" type="primary">LOC118413176</name>
</gene>
<dbReference type="GO" id="GO:0008202">
    <property type="term" value="P:steroid metabolic process"/>
    <property type="evidence" value="ECO:0000318"/>
    <property type="project" value="GO_Central"/>
</dbReference>
<dbReference type="GO" id="GO:0006805">
    <property type="term" value="P:xenobiotic metabolic process"/>
    <property type="evidence" value="ECO:0000318"/>
    <property type="project" value="GO_Central"/>
</dbReference>
<evidence type="ECO:0000313" key="8">
    <source>
        <dbReference type="Proteomes" id="UP000001554"/>
    </source>
</evidence>
<evidence type="ECO:0000256" key="1">
    <source>
        <dbReference type="ARBA" id="ARBA00001971"/>
    </source>
</evidence>
<keyword evidence="6" id="KW-0503">Monooxygenase</keyword>
<organism evidence="8 9">
    <name type="scientific">Branchiostoma floridae</name>
    <name type="common">Florida lancelet</name>
    <name type="synonym">Amphioxus</name>
    <dbReference type="NCBI Taxonomy" id="7739"/>
    <lineage>
        <taxon>Eukaryota</taxon>
        <taxon>Metazoa</taxon>
        <taxon>Chordata</taxon>
        <taxon>Cephalochordata</taxon>
        <taxon>Leptocardii</taxon>
        <taxon>Amphioxiformes</taxon>
        <taxon>Branchiostomatidae</taxon>
        <taxon>Branchiostoma</taxon>
    </lineage>
</organism>
<feature type="transmembrane region" description="Helical" evidence="7">
    <location>
        <begin position="221"/>
        <end position="241"/>
    </location>
</feature>
<feature type="binding site" description="axial binding residue" evidence="5">
    <location>
        <position position="445"/>
    </location>
    <ligand>
        <name>heme</name>
        <dbReference type="ChEBI" id="CHEBI:30413"/>
    </ligand>
    <ligandPart>
        <name>Fe</name>
        <dbReference type="ChEBI" id="CHEBI:18248"/>
    </ligandPart>
</feature>
<dbReference type="OrthoDB" id="1055148at2759"/>
<dbReference type="PROSITE" id="PS00086">
    <property type="entry name" value="CYTOCHROME_P450"/>
    <property type="match status" value="1"/>
</dbReference>
<sequence length="499" mass="56274">MAAVVSWIAESVPEILQISGMTLQTFLVFCAAFLLANVLLKRSRNLPPYPAGCVPVLGHFLALGRAPPLKLAAWRRQYGDVFTVRLGMEDVVVLNGYTAIKDALVDRSELFASRPQVYFLDLITGNGKDMAAVRWGPGFRQRKRFAYTVLKNLGMKVGRGSMEGHIREEANCLCSRMAEYKGQPFDFAHDVTVTFANVICSMLFGKRYDYGDETFQELKKAIDAVVIGLAAGQVISVFPFLRFVPGGLVFSLHHVLWEEISRHREHLDRKNPRDFLDFCLLEVDQQDKVEGLTEENVMYMAMNLILAGTETTAGTLLWALLYITQNPAIQQKVHEELDAVIGVSLPTLSHRPQLPYVNACLLETMRIRTVVPFALPHATTQDVKVREFHIPKGTQVILNLYSLHVDPTYWPDPERFDPERFLDAEGNIINKPESFMPFGGGRRVCLGEKLARMELFLFFSTLLQSFTFRTPEGTPPPNTDYVLGLTWSPRPFQVCATPR</sequence>
<keyword evidence="4 5" id="KW-0408">Iron</keyword>
<dbReference type="OMA" id="KMHREMG"/>
<dbReference type="Proteomes" id="UP000001554">
    <property type="component" value="Chromosome 4"/>
</dbReference>
<dbReference type="InterPro" id="IPR050182">
    <property type="entry name" value="Cytochrome_P450_fam2"/>
</dbReference>
<reference evidence="9" key="2">
    <citation type="submission" date="2025-08" db="UniProtKB">
        <authorList>
            <consortium name="RefSeq"/>
        </authorList>
    </citation>
    <scope>IDENTIFICATION</scope>
    <source>
        <strain evidence="9">S238N-H82</strain>
        <tissue evidence="9">Testes</tissue>
    </source>
</reference>